<evidence type="ECO:0000313" key="9">
    <source>
        <dbReference type="EnsemblFungi" id="MVLG_00377T0"/>
    </source>
</evidence>
<dbReference type="InterPro" id="IPR011650">
    <property type="entry name" value="Peptidase_M20_dimer"/>
</dbReference>
<dbReference type="PANTHER" id="PTHR45962">
    <property type="entry name" value="N-FATTY-ACYL-AMINO ACID SYNTHASE/HYDROLASE PM20D1"/>
    <property type="match status" value="1"/>
</dbReference>
<evidence type="ECO:0000313" key="8">
    <source>
        <dbReference type="EMBL" id="KDE09475.1"/>
    </source>
</evidence>
<dbReference type="InterPro" id="IPR002933">
    <property type="entry name" value="Peptidase_M20"/>
</dbReference>
<feature type="compositionally biased region" description="Basic and acidic residues" evidence="6">
    <location>
        <begin position="7"/>
        <end position="20"/>
    </location>
</feature>
<dbReference type="Gene3D" id="3.40.630.10">
    <property type="entry name" value="Zn peptidases"/>
    <property type="match status" value="1"/>
</dbReference>
<reference evidence="10" key="1">
    <citation type="submission" date="2010-11" db="EMBL/GenBank/DDBJ databases">
        <title>The genome sequence of Microbotryum violaceum strain p1A1 Lamole.</title>
        <authorList>
            <person name="Cuomo C."/>
            <person name="Perlin M."/>
            <person name="Young S.K."/>
            <person name="Zeng Q."/>
            <person name="Gargeya S."/>
            <person name="Alvarado L."/>
            <person name="Berlin A."/>
            <person name="Chapman S.B."/>
            <person name="Chen Z."/>
            <person name="Freedman E."/>
            <person name="Gellesch M."/>
            <person name="Goldberg J."/>
            <person name="Griggs A."/>
            <person name="Gujja S."/>
            <person name="Heilman E."/>
            <person name="Heiman D."/>
            <person name="Howarth C."/>
            <person name="Mehta T."/>
            <person name="Neiman D."/>
            <person name="Pearson M."/>
            <person name="Roberts A."/>
            <person name="Saif S."/>
            <person name="Shea T."/>
            <person name="Shenoy N."/>
            <person name="Sisk P."/>
            <person name="Stolte C."/>
            <person name="Sykes S."/>
            <person name="White J."/>
            <person name="Yandava C."/>
            <person name="Haas B."/>
            <person name="Nusbaum C."/>
            <person name="Birren B."/>
        </authorList>
    </citation>
    <scope>NUCLEOTIDE SEQUENCE [LARGE SCALE GENOMIC DNA]</scope>
    <source>
        <strain evidence="10">p1A1 Lamole</strain>
    </source>
</reference>
<dbReference type="GO" id="GO:0051603">
    <property type="term" value="P:proteolysis involved in protein catabolic process"/>
    <property type="evidence" value="ECO:0007669"/>
    <property type="project" value="TreeGrafter"/>
</dbReference>
<dbReference type="EMBL" id="GL541644">
    <property type="protein sequence ID" value="KDE09475.1"/>
    <property type="molecule type" value="Genomic_DNA"/>
</dbReference>
<feature type="compositionally biased region" description="Polar residues" evidence="6">
    <location>
        <begin position="21"/>
        <end position="34"/>
    </location>
</feature>
<reference evidence="9" key="4">
    <citation type="submission" date="2015-06" db="UniProtKB">
        <authorList>
            <consortium name="EnsemblFungi"/>
        </authorList>
    </citation>
    <scope>IDENTIFICATION</scope>
</reference>
<feature type="domain" description="Peptidase M20 dimerisation" evidence="7">
    <location>
        <begin position="305"/>
        <end position="462"/>
    </location>
</feature>
<dbReference type="Gene3D" id="3.30.70.360">
    <property type="match status" value="1"/>
</dbReference>
<evidence type="ECO:0000256" key="2">
    <source>
        <dbReference type="ARBA" id="ARBA00022670"/>
    </source>
</evidence>
<dbReference type="OrthoDB" id="3064516at2759"/>
<dbReference type="Proteomes" id="UP000017200">
    <property type="component" value="Unassembled WGS sequence"/>
</dbReference>
<dbReference type="SUPFAM" id="SSF53187">
    <property type="entry name" value="Zn-dependent exopeptidases"/>
    <property type="match status" value="1"/>
</dbReference>
<dbReference type="GO" id="GO:0004180">
    <property type="term" value="F:carboxypeptidase activity"/>
    <property type="evidence" value="ECO:0007669"/>
    <property type="project" value="TreeGrafter"/>
</dbReference>
<dbReference type="EMBL" id="AEIJ01000029">
    <property type="status" value="NOT_ANNOTATED_CDS"/>
    <property type="molecule type" value="Genomic_DNA"/>
</dbReference>
<name>U5GYW6_USTV1</name>
<dbReference type="HOGENOM" id="CLU_336558_0_0_1"/>
<evidence type="ECO:0000256" key="3">
    <source>
        <dbReference type="ARBA" id="ARBA00022723"/>
    </source>
</evidence>
<proteinExistence type="inferred from homology"/>
<dbReference type="SUPFAM" id="SSF55031">
    <property type="entry name" value="Bacterial exopeptidase dimerisation domain"/>
    <property type="match status" value="1"/>
</dbReference>
<feature type="region of interest" description="Disordered" evidence="6">
    <location>
        <begin position="1"/>
        <end position="37"/>
    </location>
</feature>
<reference evidence="8" key="2">
    <citation type="submission" date="2010-11" db="EMBL/GenBank/DDBJ databases">
        <authorList>
            <consortium name="The Broad Institute Genome Sequencing Platform"/>
            <person name="Earl A."/>
            <person name="Ward D."/>
            <person name="Feldgarden M."/>
            <person name="Gevers D."/>
            <person name="Butler R."/>
            <person name="Young S.K."/>
            <person name="Zeng Q."/>
            <person name="Gargeya S."/>
            <person name="Fitzgerald M."/>
            <person name="Haas B."/>
            <person name="Abouelleil A."/>
            <person name="Alvarado L."/>
            <person name="Arachchi H.M."/>
            <person name="Berlin A."/>
            <person name="Brown A."/>
            <person name="Chapman S.B."/>
            <person name="Chen Z."/>
            <person name="Dunbar C."/>
            <person name="Freedman E."/>
            <person name="Gearin G."/>
            <person name="Gellesch M."/>
            <person name="Goldberg J."/>
            <person name="Griggs A."/>
            <person name="Gujja S."/>
            <person name="Heilman E."/>
            <person name="Heiman D."/>
            <person name="Howarth C."/>
            <person name="Larson L."/>
            <person name="Lui A."/>
            <person name="MacDonald P.J.P."/>
            <person name="Mehta T."/>
            <person name="Montmayeur A."/>
            <person name="Murphy C."/>
            <person name="Neiman D."/>
            <person name="Pearson M."/>
            <person name="Priest M."/>
            <person name="Roberts A."/>
            <person name="Saif S."/>
            <person name="Shea T."/>
            <person name="Shenoy N."/>
            <person name="Sisk P."/>
            <person name="Stolte C."/>
            <person name="Sykes S."/>
            <person name="White J."/>
            <person name="Yandava C."/>
            <person name="Wortman J."/>
            <person name="Nusbaum C."/>
            <person name="Birren B."/>
        </authorList>
    </citation>
    <scope>NUCLEOTIDE SEQUENCE</scope>
    <source>
        <strain evidence="8">P1A1 Lamole</strain>
    </source>
</reference>
<evidence type="ECO:0000313" key="10">
    <source>
        <dbReference type="Proteomes" id="UP000017200"/>
    </source>
</evidence>
<dbReference type="PANTHER" id="PTHR45962:SF1">
    <property type="entry name" value="N-FATTY-ACYL-AMINO ACID SYNTHASE_HYDROLASE PM20D1"/>
    <property type="match status" value="1"/>
</dbReference>
<keyword evidence="3" id="KW-0479">Metal-binding</keyword>
<evidence type="ECO:0000256" key="5">
    <source>
        <dbReference type="ARBA" id="ARBA00022833"/>
    </source>
</evidence>
<dbReference type="EnsemblFungi" id="MVLG_00377T0">
    <property type="protein sequence ID" value="MVLG_00377T0"/>
    <property type="gene ID" value="MVLG_00377"/>
</dbReference>
<dbReference type="FunFam" id="3.40.630.10:FF:000027">
    <property type="entry name" value="N-fatty-acyl-amino acid synthase/hydrolase PM20D1"/>
    <property type="match status" value="1"/>
</dbReference>
<feature type="compositionally biased region" description="Low complexity" evidence="6">
    <location>
        <begin position="664"/>
        <end position="675"/>
    </location>
</feature>
<sequence>MANIIRPSEHSFDNLSEKGPETSTLLPRPTTSRESPPATLLSRLKPLLCILLVLVVTKHQLAPLTPSTAVSSLDLCPQYPALAPPPHAADANIDLIRSPAYLRRSVELLSGLVQIPTPSFDDNGPVTGPDRDLRWDQFHIFSAQLEKSFPLLHAKLEVTHVNEHGLLFTWPGTDDSLKPSMLIAHQDVVPVDPSTKDQWTFPPYSGHYDKHSNSVWGRGSVDCKDVLSGILEAVELLVEKNWTPRRTVVLAFGFDEESKGIDGAGQLFKEVKRRYGEDGIAFLLDEGGLGVSADFFGRPMALPGTGEKGYMDLTMTLHTPGGHSSIPPPHTGIGIMSSLIHNLESTEFEPRLSTTSPIFNLLQCAAAHGKLDQSLKSAVLDGSQKGKKGKKGRKRLASLYAAQGRESRYLVTTSQAVDVISGGIKVNALPETVTAVVNYRISVDESTQFVKDRLLKHVGRLAKLHNLDVEAFGSTWRNASSSSLIAKGGLLRLSTGTTEIAPAPNSPIDGPSWKVLAQSIRQTFKDKYPDLVVSPAMDTGNTDSSFYLRLTRNVYRFGPTDPSANERIHTVDEHVNMDDHLNGVVFYHELLRNADAADIPLSHDLGWGLGLAKYHWVVPKLEPLRDPMRTPPVTILPDELLHRIFCFVQSEPLSTAPLPSSRRAGSLSTAPSAPATSLGNAISFQLARIRASLECLRNQNGQAERISQRMDQMGLYGLSTDRSSPELMASRARVAALRSFSLVHRRWTPIAQRLLFSSVAITLELQAKEMFHSLTPRTHRFQSLSITGVSNGAVEALLSRVQAVAQLRLALVQESHNAVGFQGSILLSPGLKGGCSSSTVLGDLWLI</sequence>
<keyword evidence="10" id="KW-1185">Reference proteome</keyword>
<dbReference type="InterPro" id="IPR047177">
    <property type="entry name" value="Pept_M20A"/>
</dbReference>
<organism evidence="8">
    <name type="scientific">Microbotryum lychnidis-dioicae (strain p1A1 Lamole / MvSl-1064)</name>
    <name type="common">Anther smut fungus</name>
    <dbReference type="NCBI Taxonomy" id="683840"/>
    <lineage>
        <taxon>Eukaryota</taxon>
        <taxon>Fungi</taxon>
        <taxon>Dikarya</taxon>
        <taxon>Basidiomycota</taxon>
        <taxon>Pucciniomycotina</taxon>
        <taxon>Microbotryomycetes</taxon>
        <taxon>Microbotryales</taxon>
        <taxon>Microbotryaceae</taxon>
        <taxon>Microbotryum</taxon>
    </lineage>
</organism>
<evidence type="ECO:0000259" key="7">
    <source>
        <dbReference type="Pfam" id="PF07687"/>
    </source>
</evidence>
<dbReference type="InParanoid" id="U5GYW6"/>
<feature type="region of interest" description="Disordered" evidence="6">
    <location>
        <begin position="656"/>
        <end position="675"/>
    </location>
</feature>
<evidence type="ECO:0000256" key="4">
    <source>
        <dbReference type="ARBA" id="ARBA00022801"/>
    </source>
</evidence>
<keyword evidence="5" id="KW-0862">Zinc</keyword>
<dbReference type="GO" id="GO:0046872">
    <property type="term" value="F:metal ion binding"/>
    <property type="evidence" value="ECO:0007669"/>
    <property type="project" value="UniProtKB-KW"/>
</dbReference>
<comment type="similarity">
    <text evidence="1">Belongs to the peptidase M20A family.</text>
</comment>
<evidence type="ECO:0000256" key="6">
    <source>
        <dbReference type="SAM" id="MobiDB-lite"/>
    </source>
</evidence>
<protein>
    <recommendedName>
        <fullName evidence="7">Peptidase M20 dimerisation domain-containing protein</fullName>
    </recommendedName>
</protein>
<reference evidence="8 10" key="3">
    <citation type="journal article" date="2015" name="BMC Genomics">
        <title>Sex and parasites: genomic and transcriptomic analysis of Microbotryum lychnidis-dioicae, the biotrophic and plant-castrating anther smut fungus.</title>
        <authorList>
            <person name="Perlin M.H."/>
            <person name="Amselem J."/>
            <person name="Fontanillas E."/>
            <person name="Toh S.S."/>
            <person name="Chen Z."/>
            <person name="Goldberg J."/>
            <person name="Duplessis S."/>
            <person name="Henrissat B."/>
            <person name="Young S."/>
            <person name="Zeng Q."/>
            <person name="Aguileta G."/>
            <person name="Petit E."/>
            <person name="Badouin H."/>
            <person name="Andrews J."/>
            <person name="Razeeq D."/>
            <person name="Gabaldon T."/>
            <person name="Quesneville H."/>
            <person name="Giraud T."/>
            <person name="Hood M.E."/>
            <person name="Schultz D.J."/>
            <person name="Cuomo C.A."/>
        </authorList>
    </citation>
    <scope>NUCLEOTIDE SEQUENCE [LARGE SCALE GENOMIC DNA]</scope>
    <source>
        <strain evidence="10">p1A1 Lamole</strain>
        <strain evidence="8">P1A1 Lamole</strain>
    </source>
</reference>
<gene>
    <name evidence="8" type="ORF">MVLG_00377</name>
</gene>
<dbReference type="Gene3D" id="1.10.150.900">
    <property type="match status" value="1"/>
</dbReference>
<dbReference type="AlphaFoldDB" id="U5GYW6"/>
<dbReference type="GO" id="GO:0000328">
    <property type="term" value="C:fungal-type vacuole lumen"/>
    <property type="evidence" value="ECO:0007669"/>
    <property type="project" value="TreeGrafter"/>
</dbReference>
<dbReference type="STRING" id="683840.U5GYW6"/>
<dbReference type="FunCoup" id="U5GYW6">
    <property type="interactions" value="8"/>
</dbReference>
<dbReference type="CDD" id="cd05674">
    <property type="entry name" value="M20_yscS"/>
    <property type="match status" value="1"/>
</dbReference>
<dbReference type="Pfam" id="PF07687">
    <property type="entry name" value="M20_dimer"/>
    <property type="match status" value="1"/>
</dbReference>
<evidence type="ECO:0000256" key="1">
    <source>
        <dbReference type="ARBA" id="ARBA00006247"/>
    </source>
</evidence>
<dbReference type="Pfam" id="PF01546">
    <property type="entry name" value="Peptidase_M20"/>
    <property type="match status" value="1"/>
</dbReference>
<dbReference type="InterPro" id="IPR036264">
    <property type="entry name" value="Bact_exopeptidase_dim_dom"/>
</dbReference>
<keyword evidence="2" id="KW-0645">Protease</keyword>
<accession>U5GYW6</accession>
<keyword evidence="4" id="KW-0378">Hydrolase</keyword>